<dbReference type="Proteomes" id="UP000266497">
    <property type="component" value="Unassembled WGS sequence"/>
</dbReference>
<proteinExistence type="predicted"/>
<evidence type="ECO:0000313" key="4">
    <source>
        <dbReference type="Proteomes" id="UP000266497"/>
    </source>
</evidence>
<sequence>MNISNSKTSISNIYWEMLKDLSSDIKLELIAKLSASLVAKDNTPDTPNWTSEFVGRWEDDRTADEVIEDIRGARTSNREIEL</sequence>
<protein>
    <submittedName>
        <fullName evidence="2">Uncharacterized protein</fullName>
    </submittedName>
</protein>
<dbReference type="EMBL" id="QSPP01000002">
    <property type="protein sequence ID" value="RGJ91904.1"/>
    <property type="molecule type" value="Genomic_DNA"/>
</dbReference>
<evidence type="ECO:0000313" key="3">
    <source>
        <dbReference type="Proteomes" id="UP000260640"/>
    </source>
</evidence>
<dbReference type="EMBL" id="QRUD01000012">
    <property type="protein sequence ID" value="RGR41893.1"/>
    <property type="molecule type" value="Genomic_DNA"/>
</dbReference>
<dbReference type="AlphaFoldDB" id="A0A395UUN9"/>
<evidence type="ECO:0000313" key="2">
    <source>
        <dbReference type="EMBL" id="RGR41893.1"/>
    </source>
</evidence>
<reference evidence="3 4" key="1">
    <citation type="submission" date="2018-08" db="EMBL/GenBank/DDBJ databases">
        <title>A genome reference for cultivated species of the human gut microbiota.</title>
        <authorList>
            <person name="Zou Y."/>
            <person name="Xue W."/>
            <person name="Luo G."/>
        </authorList>
    </citation>
    <scope>NUCLEOTIDE SEQUENCE [LARGE SCALE GENOMIC DNA]</scope>
    <source>
        <strain evidence="2 4">AF25-30LB</strain>
        <strain evidence="1 3">TM05-16</strain>
    </source>
</reference>
<dbReference type="Proteomes" id="UP000260640">
    <property type="component" value="Unassembled WGS sequence"/>
</dbReference>
<accession>A0A395UUN9</accession>
<comment type="caution">
    <text evidence="2">The sequence shown here is derived from an EMBL/GenBank/DDBJ whole genome shotgun (WGS) entry which is preliminary data.</text>
</comment>
<gene>
    <name evidence="2" type="ORF">DWY53_05525</name>
    <name evidence="1" type="ORF">DXD46_01690</name>
</gene>
<name>A0A395UUN9_PHOVU</name>
<organism evidence="2 4">
    <name type="scientific">Phocaeicola vulgatus</name>
    <name type="common">Bacteroides vulgatus</name>
    <dbReference type="NCBI Taxonomy" id="821"/>
    <lineage>
        <taxon>Bacteria</taxon>
        <taxon>Pseudomonadati</taxon>
        <taxon>Bacteroidota</taxon>
        <taxon>Bacteroidia</taxon>
        <taxon>Bacteroidales</taxon>
        <taxon>Bacteroidaceae</taxon>
        <taxon>Phocaeicola</taxon>
    </lineage>
</organism>
<evidence type="ECO:0000313" key="1">
    <source>
        <dbReference type="EMBL" id="RGJ91904.1"/>
    </source>
</evidence>